<evidence type="ECO:0000256" key="2">
    <source>
        <dbReference type="SAM" id="Phobius"/>
    </source>
</evidence>
<reference evidence="3 4" key="1">
    <citation type="journal article" date="2016" name="Nat. Commun.">
        <title>Thousands of microbial genomes shed light on interconnected biogeochemical processes in an aquifer system.</title>
        <authorList>
            <person name="Anantharaman K."/>
            <person name="Brown C.T."/>
            <person name="Hug L.A."/>
            <person name="Sharon I."/>
            <person name="Castelle C.J."/>
            <person name="Probst A.J."/>
            <person name="Thomas B.C."/>
            <person name="Singh A."/>
            <person name="Wilkins M.J."/>
            <person name="Karaoz U."/>
            <person name="Brodie E.L."/>
            <person name="Williams K.H."/>
            <person name="Hubbard S.S."/>
            <person name="Banfield J.F."/>
        </authorList>
    </citation>
    <scope>NUCLEOTIDE SEQUENCE [LARGE SCALE GENOMIC DNA]</scope>
</reference>
<evidence type="ECO:0000313" key="4">
    <source>
        <dbReference type="Proteomes" id="UP000176778"/>
    </source>
</evidence>
<dbReference type="Proteomes" id="UP000176778">
    <property type="component" value="Unassembled WGS sequence"/>
</dbReference>
<sequence length="117" mass="12581">MKKYKTPNLVTLVVLTTITIVFWVFFSVYRAFTQQPTPAPSPEILEPFSPELDKETLGKIQGRRFFEEGEIPQISVAVTTPTATPTLEATASPTPTASAEATLTPSPTSTPSGGLTP</sequence>
<evidence type="ECO:0000256" key="1">
    <source>
        <dbReference type="SAM" id="MobiDB-lite"/>
    </source>
</evidence>
<comment type="caution">
    <text evidence="3">The sequence shown here is derived from an EMBL/GenBank/DDBJ whole genome shotgun (WGS) entry which is preliminary data.</text>
</comment>
<name>A0A1F7X5C8_9BACT</name>
<organism evidence="3 4">
    <name type="scientific">Candidatus Woesebacteria bacterium RBG_13_46_13</name>
    <dbReference type="NCBI Taxonomy" id="1802479"/>
    <lineage>
        <taxon>Bacteria</taxon>
        <taxon>Candidatus Woeseibacteriota</taxon>
    </lineage>
</organism>
<gene>
    <name evidence="3" type="ORF">A2Y68_02145</name>
</gene>
<dbReference type="STRING" id="1802479.A2Y68_02145"/>
<accession>A0A1F7X5C8</accession>
<dbReference type="AlphaFoldDB" id="A0A1F7X5C8"/>
<dbReference type="EMBL" id="MGFR01000001">
    <property type="protein sequence ID" value="OGM10217.1"/>
    <property type="molecule type" value="Genomic_DNA"/>
</dbReference>
<feature type="transmembrane region" description="Helical" evidence="2">
    <location>
        <begin position="12"/>
        <end position="32"/>
    </location>
</feature>
<proteinExistence type="predicted"/>
<evidence type="ECO:0000313" key="3">
    <source>
        <dbReference type="EMBL" id="OGM10217.1"/>
    </source>
</evidence>
<feature type="region of interest" description="Disordered" evidence="1">
    <location>
        <begin position="79"/>
        <end position="117"/>
    </location>
</feature>
<keyword evidence="2" id="KW-1133">Transmembrane helix</keyword>
<keyword evidence="2" id="KW-0812">Transmembrane</keyword>
<protein>
    <submittedName>
        <fullName evidence="3">Uncharacterized protein</fullName>
    </submittedName>
</protein>
<keyword evidence="2" id="KW-0472">Membrane</keyword>